<keyword evidence="2" id="KW-1185">Reference proteome</keyword>
<protein>
    <submittedName>
        <fullName evidence="1">Uncharacterized protein</fullName>
    </submittedName>
</protein>
<dbReference type="Proteomes" id="UP000827976">
    <property type="component" value="Chromosome 19"/>
</dbReference>
<reference evidence="2" key="1">
    <citation type="journal article" date="2022" name="Nat. Commun.">
        <title>Chromosome evolution and the genetic basis of agronomically important traits in greater yam.</title>
        <authorList>
            <person name="Bredeson J.V."/>
            <person name="Lyons J.B."/>
            <person name="Oniyinde I.O."/>
            <person name="Okereke N.R."/>
            <person name="Kolade O."/>
            <person name="Nnabue I."/>
            <person name="Nwadili C.O."/>
            <person name="Hribova E."/>
            <person name="Parker M."/>
            <person name="Nwogha J."/>
            <person name="Shu S."/>
            <person name="Carlson J."/>
            <person name="Kariba R."/>
            <person name="Muthemba S."/>
            <person name="Knop K."/>
            <person name="Barton G.J."/>
            <person name="Sherwood A.V."/>
            <person name="Lopez-Montes A."/>
            <person name="Asiedu R."/>
            <person name="Jamnadass R."/>
            <person name="Muchugi A."/>
            <person name="Goodstein D."/>
            <person name="Egesi C.N."/>
            <person name="Featherston J."/>
            <person name="Asfaw A."/>
            <person name="Simpson G.G."/>
            <person name="Dolezel J."/>
            <person name="Hendre P.S."/>
            <person name="Van Deynze A."/>
            <person name="Kumar P.L."/>
            <person name="Obidiegwu J.E."/>
            <person name="Bhattacharjee R."/>
            <person name="Rokhsar D.S."/>
        </authorList>
    </citation>
    <scope>NUCLEOTIDE SEQUENCE [LARGE SCALE GENOMIC DNA]</scope>
    <source>
        <strain evidence="2">cv. TDa95/00328</strain>
    </source>
</reference>
<sequence length="217" mass="24000">MKGTVKARYEPENSSAAVVITIPAGDLRLKTSVTDATLFDAPALHHGLVLSLEKPSCFALHYDVPKKDVRFQFINTVRVFEKPINLTYTHARGDNRTTLDGSLVVDPANKVSVNYEFGSGNCRVKYAYAHGELRRTVFEPCYDVSKGAWDFAVSNQCKGGDSIKATYHTTTKLLGLEWNRDSSINGSFKISASMNLAEQKIYPKIVAESTWNFGLGL</sequence>
<gene>
    <name evidence="1" type="ORF">IHE45_19G107800</name>
</gene>
<accession>A0ACB7U0U6</accession>
<evidence type="ECO:0000313" key="1">
    <source>
        <dbReference type="EMBL" id="KAH7653875.1"/>
    </source>
</evidence>
<name>A0ACB7U0U6_DIOAL</name>
<proteinExistence type="predicted"/>
<evidence type="ECO:0000313" key="2">
    <source>
        <dbReference type="Proteomes" id="UP000827976"/>
    </source>
</evidence>
<dbReference type="EMBL" id="CM037029">
    <property type="protein sequence ID" value="KAH7653875.1"/>
    <property type="molecule type" value="Genomic_DNA"/>
</dbReference>
<organism evidence="1 2">
    <name type="scientific">Dioscorea alata</name>
    <name type="common">Purple yam</name>
    <dbReference type="NCBI Taxonomy" id="55571"/>
    <lineage>
        <taxon>Eukaryota</taxon>
        <taxon>Viridiplantae</taxon>
        <taxon>Streptophyta</taxon>
        <taxon>Embryophyta</taxon>
        <taxon>Tracheophyta</taxon>
        <taxon>Spermatophyta</taxon>
        <taxon>Magnoliopsida</taxon>
        <taxon>Liliopsida</taxon>
        <taxon>Dioscoreales</taxon>
        <taxon>Dioscoreaceae</taxon>
        <taxon>Dioscorea</taxon>
    </lineage>
</organism>
<comment type="caution">
    <text evidence="1">The sequence shown here is derived from an EMBL/GenBank/DDBJ whole genome shotgun (WGS) entry which is preliminary data.</text>
</comment>